<organism evidence="6 9">
    <name type="scientific">Enterococcus cecorum</name>
    <dbReference type="NCBI Taxonomy" id="44008"/>
    <lineage>
        <taxon>Bacteria</taxon>
        <taxon>Bacillati</taxon>
        <taxon>Bacillota</taxon>
        <taxon>Bacilli</taxon>
        <taxon>Lactobacillales</taxon>
        <taxon>Enterococcaceae</taxon>
        <taxon>Enterococcus</taxon>
    </lineage>
</organism>
<evidence type="ECO:0000313" key="7">
    <source>
        <dbReference type="Proteomes" id="UP000196074"/>
    </source>
</evidence>
<evidence type="ECO:0000259" key="1">
    <source>
        <dbReference type="PROSITE" id="PS51819"/>
    </source>
</evidence>
<evidence type="ECO:0000313" key="10">
    <source>
        <dbReference type="Proteomes" id="UP000588071"/>
    </source>
</evidence>
<evidence type="ECO:0000313" key="4">
    <source>
        <dbReference type="EMBL" id="OUQ11827.1"/>
    </source>
</evidence>
<accession>A0A0J0AXI2</accession>
<dbReference type="EMBL" id="NIBL01000001">
    <property type="protein sequence ID" value="OUZ19064.1"/>
    <property type="molecule type" value="Genomic_DNA"/>
</dbReference>
<dbReference type="EMBL" id="JARQBI010000003">
    <property type="protein sequence ID" value="MDT2795989.1"/>
    <property type="molecule type" value="Genomic_DNA"/>
</dbReference>
<dbReference type="InterPro" id="IPR004360">
    <property type="entry name" value="Glyas_Fos-R_dOase_dom"/>
</dbReference>
<dbReference type="Proteomes" id="UP000196503">
    <property type="component" value="Unassembled WGS sequence"/>
</dbReference>
<evidence type="ECO:0000313" key="8">
    <source>
        <dbReference type="Proteomes" id="UP000196503"/>
    </source>
</evidence>
<reference evidence="4" key="4">
    <citation type="journal article" date="2018" name="BMC Genomics">
        <title>Whole genome sequencing and function prediction of 133 gut anaerobes isolated from chicken caecum in pure cultures.</title>
        <authorList>
            <person name="Medvecky M."/>
            <person name="Cejkova D."/>
            <person name="Polansky O."/>
            <person name="Karasova D."/>
            <person name="Kubasova T."/>
            <person name="Cizek A."/>
            <person name="Rychlik I."/>
        </authorList>
    </citation>
    <scope>NUCLEOTIDE SEQUENCE</scope>
    <source>
        <strain evidence="4">An144</strain>
    </source>
</reference>
<dbReference type="PANTHER" id="PTHR36437">
    <property type="entry name" value="GLYOXALASE/BLEOMYCIN RESISTANCE PROTEIN/DIOXYGENASE"/>
    <property type="match status" value="1"/>
</dbReference>
<dbReference type="InterPro" id="IPR029068">
    <property type="entry name" value="Glyas_Bleomycin-R_OHBP_Dase"/>
</dbReference>
<dbReference type="Gene3D" id="3.10.180.10">
    <property type="entry name" value="2,3-Dihydroxybiphenyl 1,2-Dioxygenase, domain 1"/>
    <property type="match status" value="1"/>
</dbReference>
<evidence type="ECO:0000313" key="5">
    <source>
        <dbReference type="EMBL" id="OUZ19064.1"/>
    </source>
</evidence>
<name>A0A0J0AXI2_9ENTE</name>
<dbReference type="Proteomes" id="UP001255696">
    <property type="component" value="Unassembled WGS sequence"/>
</dbReference>
<dbReference type="EMBL" id="JABAFV010000001">
    <property type="protein sequence ID" value="NME48745.1"/>
    <property type="molecule type" value="Genomic_DNA"/>
</dbReference>
<evidence type="ECO:0000313" key="3">
    <source>
        <dbReference type="EMBL" id="NME48745.1"/>
    </source>
</evidence>
<reference evidence="2" key="6">
    <citation type="submission" date="2023-03" db="EMBL/GenBank/DDBJ databases">
        <authorList>
            <person name="Shen W."/>
            <person name="Cai J."/>
        </authorList>
    </citation>
    <scope>NUCLEOTIDE SEQUENCE</scope>
    <source>
        <strain evidence="2">B245-2</strain>
    </source>
</reference>
<gene>
    <name evidence="5" type="ORF">A5869_000713</name>
    <name evidence="4" type="ORF">B5E88_00370</name>
    <name evidence="6" type="ORF">EB18_00790</name>
    <name evidence="3" type="ORF">HF857_00440</name>
    <name evidence="2" type="ORF">P7H47_01710</name>
</gene>
<reference evidence="5 8" key="3">
    <citation type="submission" date="2017-05" db="EMBL/GenBank/DDBJ databases">
        <title>The Genome Sequence of Enterococcus faecium 2D5_DIV0622.</title>
        <authorList>
            <consortium name="The Broad Institute Genomics Platform"/>
            <consortium name="The Broad Institute Genomic Center for Infectious Diseases"/>
            <person name="Earl A."/>
            <person name="Manson A."/>
            <person name="Schwartman J."/>
            <person name="Gilmore M."/>
            <person name="Abouelleil A."/>
            <person name="Cao P."/>
            <person name="Chapman S."/>
            <person name="Cusick C."/>
            <person name="Shea T."/>
            <person name="Young S."/>
            <person name="Neafsey D."/>
            <person name="Nusbaum C."/>
            <person name="Birren B."/>
        </authorList>
    </citation>
    <scope>NUCLEOTIDE SEQUENCE [LARGE SCALE GENOMIC DNA]</scope>
    <source>
        <strain evidence="5 8">2D5_DIV0622</strain>
    </source>
</reference>
<evidence type="ECO:0000313" key="9">
    <source>
        <dbReference type="Proteomes" id="UP000252800"/>
    </source>
</evidence>
<dbReference type="PROSITE" id="PS51819">
    <property type="entry name" value="VOC"/>
    <property type="match status" value="1"/>
</dbReference>
<dbReference type="InterPro" id="IPR037523">
    <property type="entry name" value="VOC_core"/>
</dbReference>
<dbReference type="AlphaFoldDB" id="A0A0J0AXI2"/>
<sequence length="124" mass="14305">MFTNQAQFVLYVSDVKKAADFWQSVGFEILTIEEMDGSLVAEITPCKGSPLTFSLYDRQFVEEHAHQVNTNAPQIMFFAEDIVKLYQKMQENQVEVGQLMQLDENRYIFNFVDLEGNYFAVTGN</sequence>
<dbReference type="PANTHER" id="PTHR36437:SF2">
    <property type="entry name" value="GLYOXALASE_BLEOMYCIN RESISTANCE PROTEIN_DIOXYGENASE"/>
    <property type="match status" value="1"/>
</dbReference>
<dbReference type="EMBL" id="NFLC01000001">
    <property type="protein sequence ID" value="OUQ11827.1"/>
    <property type="molecule type" value="Genomic_DNA"/>
</dbReference>
<dbReference type="Proteomes" id="UP000196074">
    <property type="component" value="Unassembled WGS sequence"/>
</dbReference>
<protein>
    <submittedName>
        <fullName evidence="4">Glyoxalase</fullName>
    </submittedName>
    <submittedName>
        <fullName evidence="2">VOC family protein</fullName>
    </submittedName>
</protein>
<dbReference type="GeneID" id="60871626"/>
<comment type="caution">
    <text evidence="6">The sequence shown here is derived from an EMBL/GenBank/DDBJ whole genome shotgun (WGS) entry which is preliminary data.</text>
</comment>
<feature type="domain" description="VOC" evidence="1">
    <location>
        <begin position="4"/>
        <end position="124"/>
    </location>
</feature>
<evidence type="ECO:0000313" key="6">
    <source>
        <dbReference type="EMBL" id="RBR30779.1"/>
    </source>
</evidence>
<dbReference type="SUPFAM" id="SSF54593">
    <property type="entry name" value="Glyoxalase/Bleomycin resistance protein/Dihydroxybiphenyl dioxygenase"/>
    <property type="match status" value="1"/>
</dbReference>
<proteinExistence type="predicted"/>
<dbReference type="RefSeq" id="WP_016252127.1">
    <property type="nucleotide sequence ID" value="NZ_AP035890.1"/>
</dbReference>
<dbReference type="EMBL" id="LEOY01000004">
    <property type="protein sequence ID" value="RBR30779.1"/>
    <property type="molecule type" value="Genomic_DNA"/>
</dbReference>
<reference evidence="6 9" key="1">
    <citation type="submission" date="2015-06" db="EMBL/GenBank/DDBJ databases">
        <title>The Genome Sequence of Enterococcus cecorum 170AEA1.</title>
        <authorList>
            <consortium name="The Broad Institute Genomics Platform"/>
            <consortium name="The Broad Institute Genome Sequencing Center for Infectious Disease"/>
            <person name="Earl A.M."/>
            <person name="Van Tyne D."/>
            <person name="Lebreton F."/>
            <person name="Saavedra J.T."/>
            <person name="Gilmore M.S."/>
            <person name="Manson McGuire A."/>
            <person name="Clock S."/>
            <person name="Crupain M."/>
            <person name="Rangan U."/>
            <person name="Young S."/>
            <person name="Abouelleil A."/>
            <person name="Cao P."/>
            <person name="Chapman S.B."/>
            <person name="Griggs A."/>
            <person name="Priest M."/>
            <person name="Shea T."/>
            <person name="Wortman J."/>
            <person name="Nusbaum C."/>
            <person name="Birren B."/>
        </authorList>
    </citation>
    <scope>NUCLEOTIDE SEQUENCE [LARGE SCALE GENOMIC DNA]</scope>
    <source>
        <strain evidence="6 9">170AEA1</strain>
    </source>
</reference>
<dbReference type="Pfam" id="PF00903">
    <property type="entry name" value="Glyoxalase"/>
    <property type="match status" value="1"/>
</dbReference>
<evidence type="ECO:0000313" key="2">
    <source>
        <dbReference type="EMBL" id="MDT2795989.1"/>
    </source>
</evidence>
<dbReference type="Proteomes" id="UP000588071">
    <property type="component" value="Unassembled WGS sequence"/>
</dbReference>
<reference evidence="3 10" key="5">
    <citation type="submission" date="2020-04" db="EMBL/GenBank/DDBJ databases">
        <authorList>
            <person name="Hitch T.C.A."/>
            <person name="Wylensek D."/>
            <person name="Clavel T."/>
        </authorList>
    </citation>
    <scope>NUCLEOTIDE SEQUENCE [LARGE SCALE GENOMIC DNA]</scope>
    <source>
        <strain evidence="3 10">WCA-380-WT-3C</strain>
    </source>
</reference>
<dbReference type="Proteomes" id="UP000252800">
    <property type="component" value="Unassembled WGS sequence"/>
</dbReference>
<reference evidence="7" key="2">
    <citation type="submission" date="2017-04" db="EMBL/GenBank/DDBJ databases">
        <title>Function of individual gut microbiota members based on whole genome sequencing of pure cultures obtained from chicken caecum.</title>
        <authorList>
            <person name="Medvecky M."/>
            <person name="Cejkova D."/>
            <person name="Polansky O."/>
            <person name="Karasova D."/>
            <person name="Kubasova T."/>
            <person name="Cizek A."/>
            <person name="Rychlik I."/>
        </authorList>
    </citation>
    <scope>NUCLEOTIDE SEQUENCE [LARGE SCALE GENOMIC DNA]</scope>
    <source>
        <strain evidence="7">An144</strain>
    </source>
</reference>